<dbReference type="Pfam" id="PF00356">
    <property type="entry name" value="LacI"/>
    <property type="match status" value="1"/>
</dbReference>
<dbReference type="InterPro" id="IPR000843">
    <property type="entry name" value="HTH_LacI"/>
</dbReference>
<feature type="domain" description="HTH lacI-type" evidence="4">
    <location>
        <begin position="5"/>
        <end position="59"/>
    </location>
</feature>
<dbReference type="GO" id="GO:0003700">
    <property type="term" value="F:DNA-binding transcription factor activity"/>
    <property type="evidence" value="ECO:0007669"/>
    <property type="project" value="TreeGrafter"/>
</dbReference>
<reference evidence="5 6" key="1">
    <citation type="submission" date="2018-02" db="EMBL/GenBank/DDBJ databases">
        <authorList>
            <person name="Rodrigo-Torres L."/>
            <person name="Arahal R. D."/>
            <person name="Lucena T."/>
        </authorList>
    </citation>
    <scope>NUCLEOTIDE SEQUENCE [LARGE SCALE GENOMIC DNA]</scope>
    <source>
        <strain evidence="5 6">CECT 9267</strain>
    </source>
</reference>
<dbReference type="SUPFAM" id="SSF47413">
    <property type="entry name" value="lambda repressor-like DNA-binding domains"/>
    <property type="match status" value="1"/>
</dbReference>
<comment type="caution">
    <text evidence="5">The sequence shown here is derived from an EMBL/GenBank/DDBJ whole genome shotgun (WGS) entry which is preliminary data.</text>
</comment>
<accession>A0AAE8LWY9</accession>
<evidence type="ECO:0000256" key="2">
    <source>
        <dbReference type="ARBA" id="ARBA00023125"/>
    </source>
</evidence>
<evidence type="ECO:0000313" key="5">
    <source>
        <dbReference type="EMBL" id="SPE22941.1"/>
    </source>
</evidence>
<dbReference type="EMBL" id="OKRC01000010">
    <property type="protein sequence ID" value="SPE22941.1"/>
    <property type="molecule type" value="Genomic_DNA"/>
</dbReference>
<dbReference type="PRINTS" id="PR00036">
    <property type="entry name" value="HTHLACI"/>
</dbReference>
<dbReference type="Gene3D" id="3.40.50.2300">
    <property type="match status" value="2"/>
</dbReference>
<dbReference type="InterPro" id="IPR010982">
    <property type="entry name" value="Lambda_DNA-bd_dom_sf"/>
</dbReference>
<dbReference type="PANTHER" id="PTHR30146">
    <property type="entry name" value="LACI-RELATED TRANSCRIPTIONAL REPRESSOR"/>
    <property type="match status" value="1"/>
</dbReference>
<keyword evidence="3" id="KW-0804">Transcription</keyword>
<protein>
    <submittedName>
        <fullName evidence="5">Catabolite control protein A</fullName>
    </submittedName>
</protein>
<dbReference type="SMART" id="SM00354">
    <property type="entry name" value="HTH_LACI"/>
    <property type="match status" value="1"/>
</dbReference>
<keyword evidence="2" id="KW-0238">DNA-binding</keyword>
<evidence type="ECO:0000313" key="6">
    <source>
        <dbReference type="Proteomes" id="UP000239650"/>
    </source>
</evidence>
<dbReference type="InterPro" id="IPR046335">
    <property type="entry name" value="LacI/GalR-like_sensor"/>
</dbReference>
<evidence type="ECO:0000259" key="4">
    <source>
        <dbReference type="PROSITE" id="PS50932"/>
    </source>
</evidence>
<dbReference type="PROSITE" id="PS50932">
    <property type="entry name" value="HTH_LACI_2"/>
    <property type="match status" value="1"/>
</dbReference>
<sequence length="352" mass="39410">MNKNITIKDIAKLASVSVSTVSRVINHDPSVADATQKKVSKVINEYHYQPSMIARGMVSKKTNMIAVIVSDITNPYFNQFVAILEKRLLLAGYTLSLFDSQTALTTDKDSVLAIETKIVNQIRENHFDATIILGGLIDRLNIPQDYLKTLENLISEMPTIIVGRANITELPNSENLTYLNRDQIIPTKLLVNYMLKQKHHQFIFIGGNASAWITNDRTNTFKEVLLENNVPISDDYIFNNNFYFQDGYNAAKHVIQSQLSFDAVVAINDRVAMGFLRGIKDLTNLDFSEFALGSCEFFEENAFSIPRITSVDHNIEALSNSAAQLLIATLEKQSLQTSLPDITPKLILGESC</sequence>
<dbReference type="Proteomes" id="UP000239650">
    <property type="component" value="Unassembled WGS sequence"/>
</dbReference>
<keyword evidence="1" id="KW-0805">Transcription regulation</keyword>
<dbReference type="CDD" id="cd01392">
    <property type="entry name" value="HTH_LacI"/>
    <property type="match status" value="1"/>
</dbReference>
<dbReference type="PROSITE" id="PS00356">
    <property type="entry name" value="HTH_LACI_1"/>
    <property type="match status" value="1"/>
</dbReference>
<dbReference type="Gene3D" id="1.10.260.40">
    <property type="entry name" value="lambda repressor-like DNA-binding domains"/>
    <property type="match status" value="1"/>
</dbReference>
<evidence type="ECO:0000256" key="1">
    <source>
        <dbReference type="ARBA" id="ARBA00023015"/>
    </source>
</evidence>
<gene>
    <name evidence="5" type="primary">ccpA_2</name>
    <name evidence="5" type="ORF">LAS9267_01841</name>
</gene>
<dbReference type="AlphaFoldDB" id="A0AAE8LWY9"/>
<dbReference type="CDD" id="cd06267">
    <property type="entry name" value="PBP1_LacI_sugar_binding-like"/>
    <property type="match status" value="1"/>
</dbReference>
<dbReference type="SUPFAM" id="SSF53822">
    <property type="entry name" value="Periplasmic binding protein-like I"/>
    <property type="match status" value="1"/>
</dbReference>
<dbReference type="RefSeq" id="WP_016264443.1">
    <property type="nucleotide sequence ID" value="NZ_BJLN01000014.1"/>
</dbReference>
<dbReference type="GeneID" id="57132984"/>
<dbReference type="GO" id="GO:0000976">
    <property type="term" value="F:transcription cis-regulatory region binding"/>
    <property type="evidence" value="ECO:0007669"/>
    <property type="project" value="TreeGrafter"/>
</dbReference>
<dbReference type="PANTHER" id="PTHR30146:SF150">
    <property type="entry name" value="ARABINOSE METABOLISM TRANSCRIPTIONAL REPRESSOR"/>
    <property type="match status" value="1"/>
</dbReference>
<name>A0AAE8LWY9_LATSK</name>
<dbReference type="Pfam" id="PF13377">
    <property type="entry name" value="Peripla_BP_3"/>
    <property type="match status" value="1"/>
</dbReference>
<proteinExistence type="predicted"/>
<dbReference type="InterPro" id="IPR028082">
    <property type="entry name" value="Peripla_BP_I"/>
</dbReference>
<evidence type="ECO:0000256" key="3">
    <source>
        <dbReference type="ARBA" id="ARBA00023163"/>
    </source>
</evidence>
<organism evidence="5 6">
    <name type="scientific">Latilactobacillus sakei</name>
    <name type="common">Lactobacillus sakei</name>
    <dbReference type="NCBI Taxonomy" id="1599"/>
    <lineage>
        <taxon>Bacteria</taxon>
        <taxon>Bacillati</taxon>
        <taxon>Bacillota</taxon>
        <taxon>Bacilli</taxon>
        <taxon>Lactobacillales</taxon>
        <taxon>Lactobacillaceae</taxon>
        <taxon>Latilactobacillus</taxon>
    </lineage>
</organism>